<evidence type="ECO:0000256" key="2">
    <source>
        <dbReference type="ARBA" id="ARBA00012489"/>
    </source>
</evidence>
<feature type="compositionally biased region" description="Polar residues" evidence="6">
    <location>
        <begin position="132"/>
        <end position="141"/>
    </location>
</feature>
<dbReference type="InterPro" id="IPR005314">
    <property type="entry name" value="Peptidase_C50"/>
</dbReference>
<dbReference type="PANTHER" id="PTHR12792:SF0">
    <property type="entry name" value="SEPARIN"/>
    <property type="match status" value="1"/>
</dbReference>
<dbReference type="EC" id="3.4.22.49" evidence="2"/>
<feature type="region of interest" description="Disordered" evidence="6">
    <location>
        <begin position="40"/>
        <end position="75"/>
    </location>
</feature>
<dbReference type="GO" id="GO:0005737">
    <property type="term" value="C:cytoplasm"/>
    <property type="evidence" value="ECO:0007669"/>
    <property type="project" value="TreeGrafter"/>
</dbReference>
<dbReference type="Pfam" id="PF00076">
    <property type="entry name" value="RRM_1"/>
    <property type="match status" value="1"/>
</dbReference>
<feature type="domain" description="RRM" evidence="7">
    <location>
        <begin position="1883"/>
        <end position="1961"/>
    </location>
</feature>
<dbReference type="CDD" id="cd00590">
    <property type="entry name" value="RRM_SF"/>
    <property type="match status" value="1"/>
</dbReference>
<keyword evidence="5" id="KW-0694">RNA-binding</keyword>
<evidence type="ECO:0000256" key="1">
    <source>
        <dbReference type="ARBA" id="ARBA00000451"/>
    </source>
</evidence>
<evidence type="ECO:0000256" key="5">
    <source>
        <dbReference type="PROSITE-ProRule" id="PRU00176"/>
    </source>
</evidence>
<sequence length="2106" mass="232962">MKAVTTTHSDAIKASVAKGTASASTVSALKGILGLQAITPPSESRRKFNPETTAKSGSAPRLVGTKRRAASSTDVHNDVAPLPARARYVLATDIVNATLKLLSGAVKDNAFSKTSREGADYAQGSKVLQPCSGDTSPQSSMGKAALKSPQRSLSAVVECGRLAFSYLKSAEAKEIAAQSNQPQHQLESAILAFSSKLMILELDITQELLLLRQALRASNLVLPSDGAAARFDLQMLTLRLKQVLSKSAQPPQEAFARQLQFFDRHGLRDDTLHYHLAVEWYKILGLDKVVHVELSFEIQKIFASAAEALGEHNEASMWVKDMLRDSDRLGESHARRLFCSIKQARLEETDVDIGDLLQGQVDGRSVDYDLLLDELALYVSARNRKISTEMSRAAARFAQRYARSYSGRNLRSVQYVIQAALSSSRKLEDIQRWATLDSARVYYKGGTLRQVADAASKTTISEAWAITSGAVTLSRLLQALVLQAVSTQESHIQAWTPYHDSDMLTDEEKAVLLELLLQHIPQPSTSRPALRSVLETALRVLLDVYTAIHHPLRRTALATQAQRLGSSHNIDANILNVLCNVDIDDTTSLAKDEELRRYRSNIYSMYSVAKSFRDGRPSESELGNILVQWQSTIAGDAVYDRDLSIAQSQACSAYFVMLGDDLSALRALYLHRQMSPQKSAALFAEQYCNLGYAERALDMLLEVRKALAATDVSKLERIQLALILADCHLAIGQYEQAEQHLREAKEIREGLTLEMLPRDQRKNYELLHARAWLIRSKLSLQNGSSRAALRAAKESIKLLHGTWAAAERAAGYKPVPREMNPAKDAEPDVPDVNALATGVSKLKLTSIKDTPIACGKPTEKGATFWTIMPLMCAALMHVSDMYAHHGQLAEADYYSNRSVSIAESVSSTHLLARTRVHRSRLLILAGQLEAAELCLTRSKEDVSSPLPMDVAEQLCAEAALREKEGSPRLAAELYRQAASVIQAMRADVSNGRLEHFGAGLGAPNLPGCRKDSSNPERCEVPEKLFTAASKAKGSRPARKDVASKVKPVTIKVPERFVVIDRLLDRVVTSYALLCMRAGQTEEANTLMATVSSLATTEYGRQLFRHHALMQQAASCLQADVTLSMVAESTLACPAVLHQKQSTGRTKTAGRGRPADPAKNLELPAILAAARECLMPKQQKAAPLASTAYLHQVASLIADPTMLLTSIGSTVHPGRVAAQLEHPRTCASECETTTVIVDIQDTCSGGPSKWPEKLEEQRACVAMTAAQFQETYVDILPSSWTTISLYLNGDCTELYAIKYRAGHSPFILQLPLARHKPEDAEEQQFDYNKGKVELENIIAASNYSCHNTNGMGGKGAKTKWWSEREGLDRRLHELLINMENIWFGGFRGIFSQQPRQAELLARFRKSFDDILSCYLPSRHNVKGREQSLILDSKILELFLGLDCDVDGTTTHIEESLTDLLYFVVDMLQFNGEHNAYDEIDFDRMTVDVHDALRCYHEACPTDDPDARHMILILDKRLQAFPWESMPCLHGASVSRVCSMASLRDRILVMRQRWRVLEQKDERYTVDSRSGTYVLNPSNDLVGTQTMLQAPLSSLEQTEGAKWTVIVQRAPEEAELKDALTASAVMLYFGHGGGSQYIRPRTIKKLDSCSEVVWLMGCSSGAVTECGELEPFAVPFAYLMAGRKEKPSEDREEATPAKKCMAVIGTLWDVTDKDIDRFSLAVGEEWGLWPASEEPKLPAKASKKITSKQLEAPSTPQQIPKMPKTPKARKTPAPPAKTPARSRSRGLEKLREGRKKSVVEAVARSRNACYLRYLNGAAAVVFGVPVYLDDREYGAPRDRSRSPGPDRDGDARIRDAPPNGRSDRGPPVKDERDEEEEEEARNPGSNLFVTGIHPRLTEGEISRLFEKYGQVEKCNIMRDPHTRESRGFGFVKMVTPEEADAAKDGLQGEVYEGRTLSIEKARRARPRTPTPGKYFGPPKRNDRPSSGRGGGFRDRYDDRGYGRRDDYRGGGGYRDRYDDRGYGGGRRDDYAPRGGDRGADRGGDRGAERGGDRYREDRYERRGGGYGGSGGSYDRPPRDAPPARGYSGDAPPARDAPAREYSERRSYD</sequence>
<dbReference type="InterPro" id="IPR030397">
    <property type="entry name" value="SEPARIN_core_dom"/>
</dbReference>
<dbReference type="SMART" id="SM00360">
    <property type="entry name" value="RRM"/>
    <property type="match status" value="1"/>
</dbReference>
<reference evidence="9" key="1">
    <citation type="submission" date="2023-08" db="EMBL/GenBank/DDBJ databases">
        <title>Black Yeasts Isolated from many extreme environments.</title>
        <authorList>
            <person name="Coleine C."/>
            <person name="Stajich J.E."/>
            <person name="Selbmann L."/>
        </authorList>
    </citation>
    <scope>NUCLEOTIDE SEQUENCE</scope>
    <source>
        <strain evidence="9">CCFEE 5401</strain>
    </source>
</reference>
<dbReference type="PROSITE" id="PS50102">
    <property type="entry name" value="RRM"/>
    <property type="match status" value="1"/>
</dbReference>
<evidence type="ECO:0000313" key="9">
    <source>
        <dbReference type="EMBL" id="KAK5109676.1"/>
    </source>
</evidence>
<feature type="region of interest" description="Disordered" evidence="6">
    <location>
        <begin position="1731"/>
        <end position="1796"/>
    </location>
</feature>
<feature type="region of interest" description="Disordered" evidence="6">
    <location>
        <begin position="1951"/>
        <end position="2106"/>
    </location>
</feature>
<feature type="compositionally biased region" description="Basic and acidic residues" evidence="6">
    <location>
        <begin position="1783"/>
        <end position="1796"/>
    </location>
</feature>
<dbReference type="GO" id="GO:0044732">
    <property type="term" value="C:mitotic spindle pole body"/>
    <property type="evidence" value="ECO:0007669"/>
    <property type="project" value="TreeGrafter"/>
</dbReference>
<dbReference type="GO" id="GO:0051307">
    <property type="term" value="P:meiotic chromosome separation"/>
    <property type="evidence" value="ECO:0007669"/>
    <property type="project" value="TreeGrafter"/>
</dbReference>
<dbReference type="SUPFAM" id="SSF54928">
    <property type="entry name" value="RNA-binding domain, RBD"/>
    <property type="match status" value="1"/>
</dbReference>
<proteinExistence type="predicted"/>
<name>A0AAN7YIC8_9PEZI</name>
<evidence type="ECO:0000256" key="6">
    <source>
        <dbReference type="SAM" id="MobiDB-lite"/>
    </source>
</evidence>
<comment type="catalytic activity">
    <reaction evidence="1">
        <text>All bonds known to be hydrolyzed by this endopeptidase have arginine in P1 and an acidic residue in P4. P6 is often occupied by an acidic residue or by a hydroxy-amino-acid residue, the phosphorylation of which enhances cleavage.</text>
        <dbReference type="EC" id="3.4.22.49"/>
    </reaction>
</comment>
<feature type="compositionally biased region" description="Basic and acidic residues" evidence="6">
    <location>
        <begin position="1977"/>
        <end position="2061"/>
    </location>
</feature>
<evidence type="ECO:0000259" key="7">
    <source>
        <dbReference type="PROSITE" id="PS50102"/>
    </source>
</evidence>
<feature type="compositionally biased region" description="Polar residues" evidence="6">
    <location>
        <begin position="1745"/>
        <end position="1756"/>
    </location>
</feature>
<dbReference type="Pfam" id="PF03568">
    <property type="entry name" value="Separin_C"/>
    <property type="match status" value="1"/>
</dbReference>
<dbReference type="GO" id="GO:0072686">
    <property type="term" value="C:mitotic spindle"/>
    <property type="evidence" value="ECO:0007669"/>
    <property type="project" value="TreeGrafter"/>
</dbReference>
<feature type="compositionally biased region" description="Basic and acidic residues" evidence="6">
    <location>
        <begin position="2094"/>
        <end position="2106"/>
    </location>
</feature>
<dbReference type="InterPro" id="IPR012677">
    <property type="entry name" value="Nucleotide-bd_a/b_plait_sf"/>
</dbReference>
<dbReference type="GO" id="GO:0005634">
    <property type="term" value="C:nucleus"/>
    <property type="evidence" value="ECO:0007669"/>
    <property type="project" value="InterPro"/>
</dbReference>
<evidence type="ECO:0000313" key="10">
    <source>
        <dbReference type="Proteomes" id="UP001310890"/>
    </source>
</evidence>
<evidence type="ECO:0000259" key="8">
    <source>
        <dbReference type="PROSITE" id="PS51700"/>
    </source>
</evidence>
<dbReference type="Proteomes" id="UP001310890">
    <property type="component" value="Unassembled WGS sequence"/>
</dbReference>
<dbReference type="GO" id="GO:0004197">
    <property type="term" value="F:cysteine-type endopeptidase activity"/>
    <property type="evidence" value="ECO:0007669"/>
    <property type="project" value="InterPro"/>
</dbReference>
<organism evidence="9 10">
    <name type="scientific">Meristemomyces frigidus</name>
    <dbReference type="NCBI Taxonomy" id="1508187"/>
    <lineage>
        <taxon>Eukaryota</taxon>
        <taxon>Fungi</taxon>
        <taxon>Dikarya</taxon>
        <taxon>Ascomycota</taxon>
        <taxon>Pezizomycotina</taxon>
        <taxon>Dothideomycetes</taxon>
        <taxon>Dothideomycetidae</taxon>
        <taxon>Mycosphaerellales</taxon>
        <taxon>Teratosphaeriaceae</taxon>
        <taxon>Meristemomyces</taxon>
    </lineage>
</organism>
<gene>
    <name evidence="9" type="ORF">LTR62_006798</name>
</gene>
<evidence type="ECO:0000256" key="4">
    <source>
        <dbReference type="ARBA" id="ARBA00022829"/>
    </source>
</evidence>
<dbReference type="Gene3D" id="3.30.70.330">
    <property type="match status" value="1"/>
</dbReference>
<accession>A0AAN7YIC8</accession>
<protein>
    <recommendedName>
        <fullName evidence="2">separase</fullName>
        <ecNumber evidence="2">3.4.22.49</ecNumber>
    </recommendedName>
</protein>
<feature type="region of interest" description="Disordered" evidence="6">
    <location>
        <begin position="122"/>
        <end position="146"/>
    </location>
</feature>
<dbReference type="PROSITE" id="PS51700">
    <property type="entry name" value="SEPARIN"/>
    <property type="match status" value="1"/>
</dbReference>
<dbReference type="GO" id="GO:0006508">
    <property type="term" value="P:proteolysis"/>
    <property type="evidence" value="ECO:0007669"/>
    <property type="project" value="InterPro"/>
</dbReference>
<dbReference type="InterPro" id="IPR000504">
    <property type="entry name" value="RRM_dom"/>
</dbReference>
<dbReference type="GO" id="GO:0003723">
    <property type="term" value="F:RNA binding"/>
    <property type="evidence" value="ECO:0007669"/>
    <property type="project" value="UniProtKB-UniRule"/>
</dbReference>
<dbReference type="SUPFAM" id="SSF48452">
    <property type="entry name" value="TPR-like"/>
    <property type="match status" value="1"/>
</dbReference>
<dbReference type="InterPro" id="IPR035979">
    <property type="entry name" value="RBD_domain_sf"/>
</dbReference>
<dbReference type="PANTHER" id="PTHR12792">
    <property type="entry name" value="EXTRA SPINDLE POLES 1-RELATED"/>
    <property type="match status" value="1"/>
</dbReference>
<comment type="caution">
    <text evidence="9">The sequence shown here is derived from an EMBL/GenBank/DDBJ whole genome shotgun (WGS) entry which is preliminary data.</text>
</comment>
<keyword evidence="3" id="KW-0378">Hydrolase</keyword>
<feature type="region of interest" description="Disordered" evidence="6">
    <location>
        <begin position="1831"/>
        <end position="1891"/>
    </location>
</feature>
<dbReference type="EMBL" id="JAVRRL010000060">
    <property type="protein sequence ID" value="KAK5109676.1"/>
    <property type="molecule type" value="Genomic_DNA"/>
</dbReference>
<feature type="compositionally biased region" description="Basic and acidic residues" evidence="6">
    <location>
        <begin position="1831"/>
        <end position="1869"/>
    </location>
</feature>
<evidence type="ECO:0000256" key="3">
    <source>
        <dbReference type="ARBA" id="ARBA00022801"/>
    </source>
</evidence>
<dbReference type="InterPro" id="IPR011990">
    <property type="entry name" value="TPR-like_helical_dom_sf"/>
</dbReference>
<keyword evidence="4" id="KW-0159">Chromosome partition</keyword>
<feature type="domain" description="Peptidase C50" evidence="8">
    <location>
        <begin position="1566"/>
        <end position="1667"/>
    </location>
</feature>